<evidence type="ECO:0000256" key="5">
    <source>
        <dbReference type="SAM" id="MobiDB-lite"/>
    </source>
</evidence>
<evidence type="ECO:0000256" key="2">
    <source>
        <dbReference type="ARBA" id="ARBA00023125"/>
    </source>
</evidence>
<organism evidence="7 8">
    <name type="scientific">Streptomyces decoyicus</name>
    <dbReference type="NCBI Taxonomy" id="249567"/>
    <lineage>
        <taxon>Bacteria</taxon>
        <taxon>Bacillati</taxon>
        <taxon>Actinomycetota</taxon>
        <taxon>Actinomycetes</taxon>
        <taxon>Kitasatosporales</taxon>
        <taxon>Streptomycetaceae</taxon>
        <taxon>Streptomyces</taxon>
    </lineage>
</organism>
<accession>A0ABZ1FLB1</accession>
<reference evidence="7 8" key="1">
    <citation type="submission" date="2022-10" db="EMBL/GenBank/DDBJ databases">
        <title>The complete genomes of actinobacterial strains from the NBC collection.</title>
        <authorList>
            <person name="Joergensen T.S."/>
            <person name="Alvarez Arevalo M."/>
            <person name="Sterndorff E.B."/>
            <person name="Faurdal D."/>
            <person name="Vuksanovic O."/>
            <person name="Mourched A.-S."/>
            <person name="Charusanti P."/>
            <person name="Shaw S."/>
            <person name="Blin K."/>
            <person name="Weber T."/>
        </authorList>
    </citation>
    <scope>NUCLEOTIDE SEQUENCE [LARGE SCALE GENOMIC DNA]</scope>
    <source>
        <strain evidence="7 8">NBC 01774</strain>
    </source>
</reference>
<dbReference type="Gene3D" id="1.10.10.60">
    <property type="entry name" value="Homeodomain-like"/>
    <property type="match status" value="1"/>
</dbReference>
<dbReference type="PROSITE" id="PS50977">
    <property type="entry name" value="HTH_TETR_2"/>
    <property type="match status" value="1"/>
</dbReference>
<feature type="region of interest" description="Disordered" evidence="5">
    <location>
        <begin position="95"/>
        <end position="115"/>
    </location>
</feature>
<keyword evidence="8" id="KW-1185">Reference proteome</keyword>
<keyword evidence="1" id="KW-0805">Transcription regulation</keyword>
<evidence type="ECO:0000256" key="3">
    <source>
        <dbReference type="ARBA" id="ARBA00023163"/>
    </source>
</evidence>
<dbReference type="InterPro" id="IPR036271">
    <property type="entry name" value="Tet_transcr_reg_TetR-rel_C_sf"/>
</dbReference>
<gene>
    <name evidence="7" type="ORF">OG863_26555</name>
</gene>
<keyword evidence="2 4" id="KW-0238">DNA-binding</keyword>
<dbReference type="PANTHER" id="PTHR30055">
    <property type="entry name" value="HTH-TYPE TRANSCRIPTIONAL REGULATOR RUTR"/>
    <property type="match status" value="1"/>
</dbReference>
<dbReference type="Pfam" id="PF00440">
    <property type="entry name" value="TetR_N"/>
    <property type="match status" value="1"/>
</dbReference>
<dbReference type="InterPro" id="IPR050109">
    <property type="entry name" value="HTH-type_TetR-like_transc_reg"/>
</dbReference>
<feature type="DNA-binding region" description="H-T-H motif" evidence="4">
    <location>
        <begin position="58"/>
        <end position="77"/>
    </location>
</feature>
<proteinExistence type="predicted"/>
<evidence type="ECO:0000313" key="7">
    <source>
        <dbReference type="EMBL" id="WSB71220.1"/>
    </source>
</evidence>
<evidence type="ECO:0000313" key="8">
    <source>
        <dbReference type="Proteomes" id="UP001344251"/>
    </source>
</evidence>
<feature type="region of interest" description="Disordered" evidence="5">
    <location>
        <begin position="1"/>
        <end position="36"/>
    </location>
</feature>
<dbReference type="SUPFAM" id="SSF46689">
    <property type="entry name" value="Homeodomain-like"/>
    <property type="match status" value="1"/>
</dbReference>
<sequence length="267" mass="27852">MAGDDGKRSVFGDQAGSAELLWGGRERPSRGPKPALSLERITRTAIALADTGGLGAVSMQRVAGELDFTKMSLYRYVPGKSELVALMIDMAMGEPPGAPSPGSPNSPGSPAQGDGGRWRVALRAWAEALAAVYHRHPWLLGAAVGPRVLGPNELGWTERALAALADTGLTGGERLDAVVVVHGHIRSIAQVSASMGLGSTRAKEPEQVMSAALNELLAGRADRFPAVAAAVAATEADHTSRDQAWEFGLERILDGLAAYMARGRGIG</sequence>
<name>A0ABZ1FLB1_9ACTN</name>
<evidence type="ECO:0000256" key="1">
    <source>
        <dbReference type="ARBA" id="ARBA00023015"/>
    </source>
</evidence>
<dbReference type="SUPFAM" id="SSF48498">
    <property type="entry name" value="Tetracyclin repressor-like, C-terminal domain"/>
    <property type="match status" value="1"/>
</dbReference>
<dbReference type="InterPro" id="IPR001647">
    <property type="entry name" value="HTH_TetR"/>
</dbReference>
<dbReference type="PANTHER" id="PTHR30055:SF151">
    <property type="entry name" value="TRANSCRIPTIONAL REGULATORY PROTEIN"/>
    <property type="match status" value="1"/>
</dbReference>
<dbReference type="RefSeq" id="WP_326620793.1">
    <property type="nucleotide sequence ID" value="NZ_CP109106.1"/>
</dbReference>
<dbReference type="Gene3D" id="1.10.357.10">
    <property type="entry name" value="Tetracycline Repressor, domain 2"/>
    <property type="match status" value="1"/>
</dbReference>
<keyword evidence="3" id="KW-0804">Transcription</keyword>
<dbReference type="Proteomes" id="UP001344251">
    <property type="component" value="Chromosome"/>
</dbReference>
<evidence type="ECO:0000256" key="4">
    <source>
        <dbReference type="PROSITE-ProRule" id="PRU00335"/>
    </source>
</evidence>
<dbReference type="Pfam" id="PF02909">
    <property type="entry name" value="TetR_C_1"/>
    <property type="match status" value="1"/>
</dbReference>
<protein>
    <submittedName>
        <fullName evidence="7">TetR/AcrR family transcriptional regulator C-terminal domain-containing protein</fullName>
    </submittedName>
</protein>
<dbReference type="InterPro" id="IPR004111">
    <property type="entry name" value="Repressor_TetR_C"/>
</dbReference>
<evidence type="ECO:0000259" key="6">
    <source>
        <dbReference type="PROSITE" id="PS50977"/>
    </source>
</evidence>
<feature type="compositionally biased region" description="Basic and acidic residues" evidence="5">
    <location>
        <begin position="1"/>
        <end position="10"/>
    </location>
</feature>
<dbReference type="InterPro" id="IPR009057">
    <property type="entry name" value="Homeodomain-like_sf"/>
</dbReference>
<dbReference type="EMBL" id="CP109106">
    <property type="protein sequence ID" value="WSB71220.1"/>
    <property type="molecule type" value="Genomic_DNA"/>
</dbReference>
<feature type="domain" description="HTH tetR-type" evidence="6">
    <location>
        <begin position="35"/>
        <end position="95"/>
    </location>
</feature>